<feature type="compositionally biased region" description="Polar residues" evidence="3">
    <location>
        <begin position="416"/>
        <end position="425"/>
    </location>
</feature>
<dbReference type="PROSITE" id="PS50002">
    <property type="entry name" value="SH3"/>
    <property type="match status" value="1"/>
</dbReference>
<feature type="domain" description="SH3" evidence="4">
    <location>
        <begin position="524"/>
        <end position="583"/>
    </location>
</feature>
<evidence type="ECO:0000256" key="2">
    <source>
        <dbReference type="PROSITE-ProRule" id="PRU00192"/>
    </source>
</evidence>
<reference evidence="5 6" key="1">
    <citation type="submission" date="2020-06" db="EMBL/GenBank/DDBJ databases">
        <authorList>
            <person name="Li R."/>
            <person name="Bekaert M."/>
        </authorList>
    </citation>
    <scope>NUCLEOTIDE SEQUENCE [LARGE SCALE GENOMIC DNA]</scope>
    <source>
        <strain evidence="6">wild</strain>
    </source>
</reference>
<evidence type="ECO:0000256" key="1">
    <source>
        <dbReference type="ARBA" id="ARBA00022443"/>
    </source>
</evidence>
<sequence>MNTTDYFKQLRAIKQKQIRTEHHLSNLIHYEYNESIPNGLQIKIKPKAPGNLSNTSLRRWDQTLYHCSKRLVVLLKQHCEEHLKTLTGEFNTLLNSCKRDLTSDNCDAINTRLKDITTIQSKHLNAKTKPDKSEGGIVLDQSQINFLNQSWHCDNPLLLSTYKEEYGASFPVSDKSAHMLNLQKIEDITQTLLCKQHGPKAGIKKFTVLYKGFVYTFKNETSSGPKRFFSLTGYTSVSDVEDKDISDLWIFKLLHSDKKQTELFAAPSHTEYINWVERFAAEIQWTNAVKHAYMNGLLPHKVQSEIELENMYDDVLPPSDRGVSQYSPLLSSSSSCQSLTLLYDPVSRPTYASCQSSGNNINRGIRSLPPPPPIPPKPSMTQTRPKTYSSSNLDLSSEHARTKTPVSQKYLQSNEMQGLGQTFQKTSSTDEDDSIEEDEEYYNTIANSEDELLYDDVTYDLNSEPAVENDYEECDGIQSEEEENEYERTNESKTFQTKSYVTENEEEKSGSSHIDNKNTFDLPEIRYCVIAIKDYRANDETELDFNEEEKFHVIGHESKRWLIGEKNGKRGLFPAEYVKVYLYFKHFDVFISD</sequence>
<evidence type="ECO:0000256" key="3">
    <source>
        <dbReference type="SAM" id="MobiDB-lite"/>
    </source>
</evidence>
<dbReference type="PANTHER" id="PTHR15126">
    <property type="entry name" value="SH3-BINDING"/>
    <property type="match status" value="1"/>
</dbReference>
<evidence type="ECO:0000313" key="6">
    <source>
        <dbReference type="Proteomes" id="UP000507470"/>
    </source>
</evidence>
<dbReference type="OrthoDB" id="207120at2759"/>
<keyword evidence="1 2" id="KW-0728">SH3 domain</keyword>
<evidence type="ECO:0000259" key="4">
    <source>
        <dbReference type="PROSITE" id="PS50002"/>
    </source>
</evidence>
<dbReference type="SMART" id="SM00326">
    <property type="entry name" value="SH3"/>
    <property type="match status" value="1"/>
</dbReference>
<dbReference type="InterPro" id="IPR011993">
    <property type="entry name" value="PH-like_dom_sf"/>
</dbReference>
<keyword evidence="6" id="KW-1185">Reference proteome</keyword>
<feature type="compositionally biased region" description="Polar residues" evidence="3">
    <location>
        <begin position="492"/>
        <end position="502"/>
    </location>
</feature>
<dbReference type="Pfam" id="PF00169">
    <property type="entry name" value="PH"/>
    <property type="match status" value="1"/>
</dbReference>
<dbReference type="InterPro" id="IPR001452">
    <property type="entry name" value="SH3_domain"/>
</dbReference>
<dbReference type="EMBL" id="CACVKT020010008">
    <property type="protein sequence ID" value="CAC5424387.1"/>
    <property type="molecule type" value="Genomic_DNA"/>
</dbReference>
<dbReference type="AlphaFoldDB" id="A0A6J8EV24"/>
<feature type="compositionally biased region" description="Polar residues" evidence="3">
    <location>
        <begin position="379"/>
        <end position="395"/>
    </location>
</feature>
<accession>A0A6J8EV24</accession>
<feature type="compositionally biased region" description="Pro residues" evidence="3">
    <location>
        <begin position="368"/>
        <end position="378"/>
    </location>
</feature>
<protein>
    <recommendedName>
        <fullName evidence="4">SH3 domain-containing protein</fullName>
    </recommendedName>
</protein>
<gene>
    <name evidence="5" type="ORF">MCOR_56305</name>
</gene>
<feature type="region of interest" description="Disordered" evidence="3">
    <location>
        <begin position="478"/>
        <end position="515"/>
    </location>
</feature>
<dbReference type="CDD" id="cd00174">
    <property type="entry name" value="SH3"/>
    <property type="match status" value="1"/>
</dbReference>
<dbReference type="GO" id="GO:0017124">
    <property type="term" value="F:SH3 domain binding"/>
    <property type="evidence" value="ECO:0007669"/>
    <property type="project" value="TreeGrafter"/>
</dbReference>
<dbReference type="InterPro" id="IPR035848">
    <property type="entry name" value="SH3BP2"/>
</dbReference>
<evidence type="ECO:0000313" key="5">
    <source>
        <dbReference type="EMBL" id="CAC5424387.1"/>
    </source>
</evidence>
<dbReference type="PRINTS" id="PR00499">
    <property type="entry name" value="P67PHOX"/>
</dbReference>
<dbReference type="Gene3D" id="2.30.29.30">
    <property type="entry name" value="Pleckstrin-homology domain (PH domain)/Phosphotyrosine-binding domain (PTB)"/>
    <property type="match status" value="1"/>
</dbReference>
<dbReference type="SUPFAM" id="SSF50044">
    <property type="entry name" value="SH3-domain"/>
    <property type="match status" value="1"/>
</dbReference>
<dbReference type="InterPro" id="IPR036028">
    <property type="entry name" value="SH3-like_dom_sf"/>
</dbReference>
<name>A0A6J8EV24_MYTCO</name>
<dbReference type="Proteomes" id="UP000507470">
    <property type="component" value="Unassembled WGS sequence"/>
</dbReference>
<proteinExistence type="predicted"/>
<dbReference type="InterPro" id="IPR001849">
    <property type="entry name" value="PH_domain"/>
</dbReference>
<dbReference type="PANTHER" id="PTHR15126:SF4">
    <property type="entry name" value="SH3 DOMAIN-BINDING PROTEIN 2"/>
    <property type="match status" value="1"/>
</dbReference>
<feature type="region of interest" description="Disordered" evidence="3">
    <location>
        <begin position="416"/>
        <end position="435"/>
    </location>
</feature>
<feature type="region of interest" description="Disordered" evidence="3">
    <location>
        <begin position="354"/>
        <end position="405"/>
    </location>
</feature>
<organism evidence="5 6">
    <name type="scientific">Mytilus coruscus</name>
    <name type="common">Sea mussel</name>
    <dbReference type="NCBI Taxonomy" id="42192"/>
    <lineage>
        <taxon>Eukaryota</taxon>
        <taxon>Metazoa</taxon>
        <taxon>Spiralia</taxon>
        <taxon>Lophotrochozoa</taxon>
        <taxon>Mollusca</taxon>
        <taxon>Bivalvia</taxon>
        <taxon>Autobranchia</taxon>
        <taxon>Pteriomorphia</taxon>
        <taxon>Mytilida</taxon>
        <taxon>Mytiloidea</taxon>
        <taxon>Mytilidae</taxon>
        <taxon>Mytilinae</taxon>
        <taxon>Mytilus</taxon>
    </lineage>
</organism>
<dbReference type="Gene3D" id="2.30.30.40">
    <property type="entry name" value="SH3 Domains"/>
    <property type="match status" value="1"/>
</dbReference>
<dbReference type="SUPFAM" id="SSF50729">
    <property type="entry name" value="PH domain-like"/>
    <property type="match status" value="1"/>
</dbReference>
<dbReference type="Pfam" id="PF07653">
    <property type="entry name" value="SH3_2"/>
    <property type="match status" value="1"/>
</dbReference>
<dbReference type="GO" id="GO:0007165">
    <property type="term" value="P:signal transduction"/>
    <property type="evidence" value="ECO:0007669"/>
    <property type="project" value="InterPro"/>
</dbReference>